<evidence type="ECO:0000256" key="1">
    <source>
        <dbReference type="SAM" id="SignalP"/>
    </source>
</evidence>
<proteinExistence type="predicted"/>
<dbReference type="Pfam" id="PF20130">
    <property type="entry name" value="DUF6520"/>
    <property type="match status" value="1"/>
</dbReference>
<gene>
    <name evidence="2" type="ORF">Q765_13840</name>
</gene>
<organism evidence="2 3">
    <name type="scientific">Flavobacterium rivuli WB 3.3-2 = DSM 21788</name>
    <dbReference type="NCBI Taxonomy" id="1121895"/>
    <lineage>
        <taxon>Bacteria</taxon>
        <taxon>Pseudomonadati</taxon>
        <taxon>Bacteroidota</taxon>
        <taxon>Flavobacteriia</taxon>
        <taxon>Flavobacteriales</taxon>
        <taxon>Flavobacteriaceae</taxon>
        <taxon>Flavobacterium</taxon>
    </lineage>
</organism>
<keyword evidence="3" id="KW-1185">Reference proteome</keyword>
<dbReference type="RefSeq" id="WP_020214383.1">
    <property type="nucleotide sequence ID" value="NZ_JRLX01000015.1"/>
</dbReference>
<sequence length="90" mass="9638">MKNFKVLLTAGVLMAAVGGAFATNASKNAEDAKFTQFTGYIFQSGHCVEKNAKCQNVNTGILCTETATGGAQVFRMTATDVCTQQLWRLP</sequence>
<dbReference type="OrthoDB" id="1361672at2"/>
<accession>A0A0A2M354</accession>
<evidence type="ECO:0000313" key="2">
    <source>
        <dbReference type="EMBL" id="KGO85908.1"/>
    </source>
</evidence>
<feature type="chain" id="PRO_5002002673" evidence="1">
    <location>
        <begin position="23"/>
        <end position="90"/>
    </location>
</feature>
<name>A0A0A2M354_9FLAO</name>
<dbReference type="AlphaFoldDB" id="A0A0A2M354"/>
<dbReference type="InterPro" id="IPR045391">
    <property type="entry name" value="DUF6520"/>
</dbReference>
<comment type="caution">
    <text evidence="2">The sequence shown here is derived from an EMBL/GenBank/DDBJ whole genome shotgun (WGS) entry which is preliminary data.</text>
</comment>
<evidence type="ECO:0000313" key="3">
    <source>
        <dbReference type="Proteomes" id="UP000030152"/>
    </source>
</evidence>
<keyword evidence="1" id="KW-0732">Signal</keyword>
<protein>
    <submittedName>
        <fullName evidence="2">Uncharacterized protein</fullName>
    </submittedName>
</protein>
<feature type="signal peptide" evidence="1">
    <location>
        <begin position="1"/>
        <end position="22"/>
    </location>
</feature>
<dbReference type="EMBL" id="JRLX01000015">
    <property type="protein sequence ID" value="KGO85908.1"/>
    <property type="molecule type" value="Genomic_DNA"/>
</dbReference>
<reference evidence="2 3" key="1">
    <citation type="submission" date="2013-09" db="EMBL/GenBank/DDBJ databases">
        <authorList>
            <person name="Zeng Z."/>
            <person name="Chen C."/>
        </authorList>
    </citation>
    <scope>NUCLEOTIDE SEQUENCE [LARGE SCALE GENOMIC DNA]</scope>
    <source>
        <strain evidence="2 3">WB 3.3-2</strain>
    </source>
</reference>
<dbReference type="Proteomes" id="UP000030152">
    <property type="component" value="Unassembled WGS sequence"/>
</dbReference>